<dbReference type="Pfam" id="PF13193">
    <property type="entry name" value="AMP-binding_C"/>
    <property type="match status" value="1"/>
</dbReference>
<feature type="domain" description="Carrier" evidence="6">
    <location>
        <begin position="934"/>
        <end position="1009"/>
    </location>
</feature>
<dbReference type="Pfam" id="PF00668">
    <property type="entry name" value="Condensation"/>
    <property type="match status" value="8"/>
</dbReference>
<dbReference type="CDD" id="cd05930">
    <property type="entry name" value="A_NRPS"/>
    <property type="match status" value="5"/>
</dbReference>
<protein>
    <submittedName>
        <fullName evidence="7">Non-ribosomal peptide synthase/polyketide synthase</fullName>
    </submittedName>
</protein>
<evidence type="ECO:0000256" key="3">
    <source>
        <dbReference type="ARBA" id="ARBA00022450"/>
    </source>
</evidence>
<dbReference type="FunFam" id="3.30.300.30:FF:000010">
    <property type="entry name" value="Enterobactin synthetase component F"/>
    <property type="match status" value="1"/>
</dbReference>
<feature type="domain" description="Carrier" evidence="6">
    <location>
        <begin position="1973"/>
        <end position="2047"/>
    </location>
</feature>
<dbReference type="FunFam" id="1.10.1200.10:FF:000005">
    <property type="entry name" value="Nonribosomal peptide synthetase 1"/>
    <property type="match status" value="1"/>
</dbReference>
<sequence>MKTLSSYHQQRLWFIDYFEKGDLYPEGPVYHNIPLIFSVKKLLSYENIEKAVYELLSKNEVLRTSFSRSEGTIFQEIHNINEVLIDKILKQEVNLLSKLKDLQELAFTFDNNFLIKCYFENLKDKTLIYFVIHHALIDRKSIGLIKNQLISILENSTSEDDHKIQFQHFSNWQNNLNEEDLESLLFYWRSKLNDLQVLYYPTDFEREQVHIYKAKSTLRLLDRQEISQFAHSHNLNTETLFLSAYKMALAKLTGLNDIVIGTLMDLRNDQIKELVGPIENLVVLRSKVDKNKTIKELLFLIEEGRKEAERYKTMPFDKLVLELNPKKDMSRTALFDIFFNYEKEEAYERNLITESIVNKGFGKYDFNLLVTERNDFFHLGLTYNELYFQEETANSLLNLTIDILNRIVKNNKVILKEIPLVSGQEYNRAIGGTSIQEVSTDSIIDVFSKQVKMFGSRLALSSSLGEVTYEDLDNESTKLANYLINSCGVKPEDRVAIIVPKSIELIVAIIGVLKSGAAYVPIDINYPDERKNFMIEDSECRLVIDESFINKNQENINRESIVLSKVQISSSNLAYIIYTSGTTGKPKGVMIEHKNVLSLLTSCYDKFEFSEKDTWTFFHSYCFDFSIWEIFGALLTGANVLILNNDEVRDHEVSIKLMNKYNSTVFSQTPSAFYNFIALNYKVPTLRYVVFGGEALHPIKLKKWREENPEVSLVNMYGITETTVHVTFKELSNDDMDKATSNIGRSLSFANSYILDQDGQIVPFGRPGELYVSGNGVARGYLNRPDQQEEKFLPCPFDEYSTMYRTGDLARFLPSRELEYLGRIDDQVKIRGYRIELDEIKKQIDSYKGVKESAITLVELSDGDKGIAAYVVLDKNESINSLKLHLGSKVPEYMVPTFFIEMDQIPINSNGKIDKVNLPSPFDSIEKNEKDIKGPITDVQIKLFNIWKNVLNTESFGIEHNFFELGGHSLKATRLISAIHKDFEVKLELKEIFANPTLEQQALLIEASDKNNFTEIKLLEHQEFYPVSDGQKRLWVLSQFEESSVAYNMASYLELDSDYDVSKFEKAIQLVLERHEILRTVFKTNSKGEVVQKILEKDDFEFKVAHKDFSSFDNPYEEFLEFIRKDKNTPFNLSSGPLFRGSIIKFSNEKTVFYYNMHHIISDGWSIDILRRDVLAYYENLVKASELDLPSLKIQYKDYASWQQEQVRGVNYKKYRDFWLEKLKGEIPLLDLPYQKNRPKIKTYNGGAYQGTLNLEQTKKIKEFVQKNQSTLFVGLVSIWNLILHKYSGNNDIVIGTSVAGREHEDLKDQIGFFVNTIALRNYINPKQSYQDIFQQIDENTLEALENQMYPFDRLIDELDVEKSLDRSPVFDVMLVLQNTSEVEETREKEVLSETIEVSEEIISKFDLEMFFQERKGQLWFQINYNKDVYKNELIPQLIKHFKQVLDIVISQPEIEIENIEYLSEEEETRLLESYNDTQAYFSESTSVIDLFTKQVNESPDAIALKDFNGKSLDYRELDVLSNKFAHYLIDNHEIKKGDLVGINIDRSVDTIVVILGILKIGAAYLPLDSNYPQSRIDYIQSDSKCKLSVDDDILNEFNQNKANFSESKQLLKPRATDLAYVIYTSGSTGKPKGVMIEHNALLNYLEWGQDYYLKELKEKTDFGLFTSLSFDLTITSLFLPLISGATLNVFSGNEIVSDSLKYYFESDIPCIKLTPAHIILLGSMEFNPGKKELIIVGGEALTNRHINILREYYPKAKIINEYGPTEATVGCIVWDTVNLEEKILIGKPIGNTEVYVLDDSLSLVAEGVLGELYISGSGLSRGYLHRPELTAERFISHPFKEGECLYKTGDICRWLPGGVLEYIGRIDDQVKIRGHRIELGEIEVELDSIEGVESCVVSIKEVSGEAVLVAYFVGNVEGIRLRKELESRLPSYMVPHYYVSIDAIPLTSNGKVSRSSLPEVSDSDMLREEFLSARNEEEKVLLEVCESVLQRERISVLDNFYNLGGDSIKSIQVVSRLKALGYQLGVSDILSHPVLSDLSLYIKKEVTSQDQSVVKGDVVLSPIQQHFFKDSGIVNTNHYNQSVLLKSKLAIDKEFLGESISKLLTHHDALRMIFSKESSWSQYNREELDYSSIVQYYDLTGVEDLTSEITRVGEELQSSVNILTGDLVKVAHIATSEGDYLGIVIHHLVVDGVSWRILLEDLSSLYTNLVKGIQEELPLKTSSYQQWSKEQYKYSKETLVAKELSYWEKLLTKEITTFPVDYTTKTPIVIDSKQGFRLSEIYTNLLEGEIHSHYSTNIQDVLLACLGVSLSKTFGVKETLLELEGHGRLSFTEDVDVTRTVGWFTSLYPFLLNVDSTEDLSKVLIKVKDSLRSIPNKGIGYGMLKYLSEEVSLQEIHPTIQFNYLGAFGNEFKKQDGGLFSFSDISLGRDVSVEESSSIPLRISGAIVSGQLQIYVHYSSLQYEESTIKIMIDTYELALKNLISQLEEKEGYYLTPSDLTYKSLSLPSLSSITKNYEILDVYELSPLQQGMYYHWLQDVSSSLYFEQLSYKLSSKTLDLAQAKQAYEILQSRHDVLRTGFTNDYNGIPLQVVYKEGDVNFRVEQVTENSSDSCVDKLKEEDRLLGFDLSSRSQMRLTVLDYGLGDYEFIWSFHHILMDGWCISILLNEYYQILNSIQKGVPHNLNKPLAYSRYIEWLSQLDQSQSLSYWKGYLSSYDEIASLPYKDSGDIAQQGVRGSEDIVIESSLYESLSTLCKQHSITQNTFIQGVWGYLLSKYNNSQDVVFGSVVSGRPGSLSGVEHMVGLFINTIPVRIKYNSLTTGLDLLNQVHQDSITGQSHHYLNLSEVQSNSGLGMDLINHVLVFENFALQESIKQGESDLSLTITEADSFEQTHYDFGILVHPQGDSLHIRLEYDLGVYSSSRMSLIKSHFEQLLRSFITTPDLKLSSLEYLTAEEQHEQLELFNATKMSYDLESTLVSLFESQVLSTPDLIAVSYEEESLTYKELDELSNRLGHYLQSVHNVGRGDLVGLKLERGLWMIVGILGVLKSGGAYVPIDVHYPESRKAYILEDSGCKVCVEDSLLKDFKDTQEEYSKLALVEQPLAEDLAYIIYTSGSTGKPKGVMIEHRNVVNLIISQTNKFKIDETEKVLQFSNISFDASVEQIFLAILNGSELVLVSREDILEPTTFEKIIIKKEITHLHATPSYLKALTLTRDTKLKRIIAGGEACSSELAKKLGEVAYFYNEYGPTETTVTSIEYHFENQYINNNIYPIGKPIGNTEVYVLDDSLSLVAEGVLGELYISGSGLSRGYLHRPELTAERFISHPFKEGECLYKTGDICRWLPGGVLEYIGRIDDQVKIRGHRIELGEIEVELDSIEGVESCVVSIKEVSGEAVLVAYFVGNVEGIRLRKELESRLPSYMVPHYYVSIDAIPLTSNGKVSRSSLPEVSDSDMLREEFLSARNEEEKVLLEVCESVLQRERISVLDNFYNLGGDSIKSIQVVSRLKALGYQLGVSDILSHPVLSDLSLYIKKEVTSQDQSVVKGDVVLSPIQQHFFKDSGIVNTNHYNQSVLLKSKLAIDKEFLGESISKLLTHHDALRMIFSKESSWSQYNREELDYSSIVQYYDLTGVEDLTSEITRVGEELQSSVNILTGDLVKVAHIATSEGDYLGIVIHHLVVDGVSWRILLEDLSSLYTNLVKGIQEELPLKTSSYQQWSKEQYKYSKETLVAKELSYWEKLLTKEITTFPVDYTTKTPIVIDSKQGFRLSEIYTNLLEGEIHSHYSTNIQDVLLACLGVSLSKTFGVKETLLELEGHGRLSFTEDVDVTRTVGWFTSLYPFLLNVDSTEDLSKVLIKVKDSLRSIPNKGIGYGMLKYLSEEVSLQEIHPTIQFNYLGAFGNEFKKQDGGLFSFSDISLGRDVSVEESSSIPLRISGAIVSGQLQIYVHYSSLQYEESTIKIMIDTYELALKNLISQLEEKEGYYLTPSDLTYKSLSLPSLSSITKNYEILDVYELSPLQQGMYYHWLQDVSSSLYFEQLSYKLSSKTLDLAQAKQAYEILQSRHDVLRTGFTNDYNGIPLQVVYKEGDVNFRVEQVTENSSDSCVDKLKEEDRLLGFDLSSRSQMRLTVLDYGLGDYEFIWSFHHILMDGWCISILLNEYYQILNSIQKGVPHNLNKPLAYSRYIEWLSQLDQSQSLSYWKGYLSSYDEIASLPYKDSGDIAQQGVRGSEDIVIESSLYESLSTLCKQHSITQNTFIQGVWGYLLSKYNNSQDVVFGSVVSGRPGSLSGVEHMVGLFINTIPVRIKYNSLTTGLDLLNQVHQDSITGQSHHYLNLSEVQSNSGLGMDLINHVLVFENFALQESIKQGESDLSLTITEADSFEQTHYDFGILVHPQGDSLHIRLEYDLGVYSSSRMSLIKSHFEQLLRSFITTPDLKLSSLEYLTAEEQHEQLELFNATKMSYDLESTLVSLFESQVLSTPDLIAVSYEEESLTYKELDELSNRLGHYLQSVHNVGRGDLVGLKLERGLWMIVGILGVLKSGGAYVPIDVHYPESRKAYILEDSGCKVCVEDSLLKDFKDTQEEYSKLALVEQPLAEDLAYIIYTSGSTGKPKGVMIEHRNVVNLIISQTNKFKIDETEKVLQFSNISFDASVEQIFLAILNGSELVLVSREDILEPTTFEKIIIKKEITHLHATPSYLKALTLTRDTKLKRIIAGGEACSSELAKKLGEVAYFYNEYGPTETTVTSIEYHFENQYINNNIYPIGKPIGNTEVYVLDDSLSLVAEGVLGELYISGSGLSRGYLHRPELTAERFISHPFKEGECLYKTGDICRWLPGGVLEYIGRIDDQVKIRGHRIELGEIEVELDSIEGVESCVVSIKEVSGEAVLVAYFVGNVEGIRLRKELESRLPSYMVPHYYVSIDAIPLTSNGKVSRSSLPEVSDSDMLREEFLSARNEEEKVLLEVCESVLQRERISVLDNFYNLGGDSIKSIQVVSRLKALGYQLGVSDILSHPVLSDLSLYIKKEVTSQDQSVVKGDVVLSPIQQHFFKDSGIVNTNHYNQSVLLKSKLAIDKEFLGESISKLLTHHDALRMIFSKESSWSQYNREELDYSSIVQYYDLTGVEDLTSEITRVGEELQSSVNILTGDLVKVAHIATSEGDYLGIVIHHLVVDGVSWRILLEDLSSLYTNLVKGIQEELPLKTSSYQQWSKEQYKYSKETLVAKELSYWEKLLTKEITTFPVDYTTKTPIVIDSKQGFRLSEIYTNLLEGEIHSHYSTNIQDVLLACLGVSLSKTFGVKETLLELEGHGRLSFTEDVDVTRTVGWFTSLYPFLLNVDSTEDLSKVLIKVKDSLRSIPNKGIGYGMLKYLSEEVSLQEIHPTIQFNYLGAFGNEFKKQDGGLFSFSDISLGRDVSVEESSSIPLRISGAIVSGQLQIYVHYSSLQYEESTIKIMIDTYELALKNLISQLEEKEGYYLTPSDLTYKSLSLPSLSSITKNYEILDVYELSPLQQGMYYHWLQDVSSSLYFEQLSYKLSSKTLDLAQAKQAYEILQSRHDVLRTGFTNDYNGIPLQVVYKEGDVNFRVEQVTENSSDSCVDKLKEEDRLLGFDLSSRSQMRLTVLDYGLGDYEFIWSFHHILMDGWCISILLNEYYQILNSIQKGVPHNLNKPLAYSRYIEWLSQLDQSQSLSYWKGYLSSYDEIASLPYKDSGDIAQQGVRGSEDIVIESSLYESLSTLCKQHSITQNTFIQGVWGYLLSKYNNSQDVVFGSVVSGRPGSLSGVEHMVGLFINTIPVRIKYNSLTTGLDLLNQVHQDSITGQSHHYLNLSEVQSNSGLGMDLINHVLVFENFALQESIKQGESDLSLTITEADSFEQTHYDFGILVHPQGDSLHIRLEYDLGVYSSSRMSLIKSHFEQLLRSFITTPDLKLSSLEYLTAEEQHEQLELFNATKMSYDLESTLVSLFESQVLSTPDLIAVSYEEESLTYKELDELSNRLGHYLQSVHNVGRGDLVGLKLERGLWMIVGILGVLKSGGAYVPIDVHYPESRKAYILEDSGCKVCVEDSLLKDFKDTQEEYSKLALVEQPLAEDLAYIIYTSGSTGKPKGVMIEHRNIVNTILSQIEIFNLNNCKNSLQFASFSFDASVSEIFISLLSGTTLHIVTDEVRENPKNLEEFIVDRRIDIATIPPAYLRYMDVNSLEGMVSLITAGESPDYGKVKEYLEMKKGDYFNAYGPTETSICGTIFKIGKEADLNCTSLPIGKPIHNVNLYVVDNEGGIVPKEVVGEIYISGYGVARGYLNKPELTKEKFIKTTYVKEETLYKTGDLGYWTTEGNIVFVGRKDDQVKINGYRIELEEVASKLKEKSGIKQSYVTVFNKENEGKELVAYITSNEKLQSSELRKYLVERLPRYMVPTYFIQIDELPITTNGKIDKKSLPLPDGMSMNTGIEYVAPQNGNEEGLIKILSNQLGIDSNKIGVLDNFFDLGMNSIKLMKFINVLNQKFDLKVKPVVLFQYPNIKELTLYLFKNEEENEDLQDENIAQEFEDMLDLMEE</sequence>
<dbReference type="FunFam" id="3.40.50.980:FF:000001">
    <property type="entry name" value="Non-ribosomal peptide synthetase"/>
    <property type="match status" value="4"/>
</dbReference>
<dbReference type="GO" id="GO:0005737">
    <property type="term" value="C:cytoplasm"/>
    <property type="evidence" value="ECO:0007669"/>
    <property type="project" value="TreeGrafter"/>
</dbReference>
<gene>
    <name evidence="7" type="ORF">LCI24_09995</name>
</gene>
<dbReference type="Gene3D" id="3.30.559.30">
    <property type="entry name" value="Nonribosomal peptide synthetase, condensation domain"/>
    <property type="match status" value="8"/>
</dbReference>
<dbReference type="GO" id="GO:0044550">
    <property type="term" value="P:secondary metabolite biosynthetic process"/>
    <property type="evidence" value="ECO:0007669"/>
    <property type="project" value="UniProtKB-ARBA"/>
</dbReference>
<keyword evidence="3" id="KW-0596">Phosphopantetheine</keyword>
<dbReference type="InterPro" id="IPR009081">
    <property type="entry name" value="PP-bd_ACP"/>
</dbReference>
<dbReference type="InterPro" id="IPR010071">
    <property type="entry name" value="AA_adenyl_dom"/>
</dbReference>
<dbReference type="NCBIfam" id="NF003417">
    <property type="entry name" value="PRK04813.1"/>
    <property type="match status" value="5"/>
</dbReference>
<comment type="cofactor">
    <cofactor evidence="1">
        <name>pantetheine 4'-phosphate</name>
        <dbReference type="ChEBI" id="CHEBI:47942"/>
    </cofactor>
</comment>
<proteinExistence type="inferred from homology"/>
<evidence type="ECO:0000256" key="5">
    <source>
        <dbReference type="ARBA" id="ARBA00022737"/>
    </source>
</evidence>
<dbReference type="CDD" id="cd19531">
    <property type="entry name" value="LCL_NRPS-like"/>
    <property type="match status" value="1"/>
</dbReference>
<dbReference type="Gene3D" id="1.10.1200.10">
    <property type="entry name" value="ACP-like"/>
    <property type="match status" value="5"/>
</dbReference>
<dbReference type="InterPro" id="IPR020806">
    <property type="entry name" value="PKS_PP-bd"/>
</dbReference>
<dbReference type="PROSITE" id="PS50075">
    <property type="entry name" value="CARRIER"/>
    <property type="match status" value="5"/>
</dbReference>
<dbReference type="RefSeq" id="WP_274640257.1">
    <property type="nucleotide sequence ID" value="NZ_JAIWJY010000006.1"/>
</dbReference>
<dbReference type="InterPro" id="IPR000873">
    <property type="entry name" value="AMP-dep_synth/lig_dom"/>
</dbReference>
<dbReference type="InterPro" id="IPR020845">
    <property type="entry name" value="AMP-binding_CS"/>
</dbReference>
<dbReference type="SUPFAM" id="SSF47336">
    <property type="entry name" value="ACP-like"/>
    <property type="match status" value="5"/>
</dbReference>
<evidence type="ECO:0000256" key="2">
    <source>
        <dbReference type="ARBA" id="ARBA00006432"/>
    </source>
</evidence>
<dbReference type="PROSITE" id="PS00012">
    <property type="entry name" value="PHOSPHOPANTETHEINE"/>
    <property type="match status" value="1"/>
</dbReference>
<dbReference type="SMART" id="SM01294">
    <property type="entry name" value="PKS_PP_betabranch"/>
    <property type="match status" value="1"/>
</dbReference>
<dbReference type="NCBIfam" id="NF004282">
    <property type="entry name" value="PRK05691.1"/>
    <property type="match status" value="5"/>
</dbReference>
<keyword evidence="4" id="KW-0597">Phosphoprotein</keyword>
<name>A0A9X4ER68_9FLAO</name>
<dbReference type="CDD" id="cd19534">
    <property type="entry name" value="E_NRPS"/>
    <property type="match status" value="3"/>
</dbReference>
<dbReference type="GO" id="GO:0031177">
    <property type="term" value="F:phosphopantetheine binding"/>
    <property type="evidence" value="ECO:0007669"/>
    <property type="project" value="InterPro"/>
</dbReference>
<keyword evidence="8" id="KW-1185">Reference proteome</keyword>
<dbReference type="Gene3D" id="3.30.559.10">
    <property type="entry name" value="Chloramphenicol acetyltransferase-like domain"/>
    <property type="match status" value="8"/>
</dbReference>
<keyword evidence="5" id="KW-0677">Repeat</keyword>
<dbReference type="SMART" id="SM00823">
    <property type="entry name" value="PKS_PP"/>
    <property type="match status" value="4"/>
</dbReference>
<dbReference type="PANTHER" id="PTHR45527">
    <property type="entry name" value="NONRIBOSOMAL PEPTIDE SYNTHETASE"/>
    <property type="match status" value="1"/>
</dbReference>
<evidence type="ECO:0000313" key="8">
    <source>
        <dbReference type="Proteomes" id="UP001149303"/>
    </source>
</evidence>
<reference evidence="7" key="1">
    <citation type="submission" date="2021-09" db="EMBL/GenBank/DDBJ databases">
        <authorList>
            <person name="Smyrli M."/>
        </authorList>
    </citation>
    <scope>NUCLEOTIDE SEQUENCE</scope>
    <source>
        <strain evidence="7">LAR25</strain>
    </source>
</reference>
<dbReference type="SUPFAM" id="SSF56801">
    <property type="entry name" value="Acetyl-CoA synthetase-like"/>
    <property type="match status" value="5"/>
</dbReference>
<dbReference type="PANTHER" id="PTHR45527:SF1">
    <property type="entry name" value="FATTY ACID SYNTHASE"/>
    <property type="match status" value="1"/>
</dbReference>
<feature type="domain" description="Carrier" evidence="6">
    <location>
        <begin position="6444"/>
        <end position="6518"/>
    </location>
</feature>
<dbReference type="NCBIfam" id="TIGR01720">
    <property type="entry name" value="NRPS-para261"/>
    <property type="match status" value="3"/>
</dbReference>
<dbReference type="FunFam" id="2.30.38.10:FF:000001">
    <property type="entry name" value="Non-ribosomal peptide synthetase PvdI"/>
    <property type="match status" value="3"/>
</dbReference>
<dbReference type="Gene3D" id="3.30.300.30">
    <property type="match status" value="5"/>
</dbReference>
<dbReference type="InterPro" id="IPR025110">
    <property type="entry name" value="AMP-bd_C"/>
</dbReference>
<feature type="domain" description="Carrier" evidence="6">
    <location>
        <begin position="3460"/>
        <end position="3534"/>
    </location>
</feature>
<dbReference type="NCBIfam" id="TIGR01733">
    <property type="entry name" value="AA-adenyl-dom"/>
    <property type="match status" value="5"/>
</dbReference>
<dbReference type="InterPro" id="IPR001242">
    <property type="entry name" value="Condensation_dom"/>
</dbReference>
<dbReference type="PROSITE" id="PS00455">
    <property type="entry name" value="AMP_BINDING"/>
    <property type="match status" value="5"/>
</dbReference>
<comment type="similarity">
    <text evidence="2">Belongs to the ATP-dependent AMP-binding enzyme family.</text>
</comment>
<dbReference type="Gene3D" id="3.40.50.12780">
    <property type="entry name" value="N-terminal domain of ligase-like"/>
    <property type="match status" value="1"/>
</dbReference>
<dbReference type="CDD" id="cd19543">
    <property type="entry name" value="DCL_NRPS"/>
    <property type="match status" value="3"/>
</dbReference>
<dbReference type="Gene3D" id="3.40.50.980">
    <property type="match status" value="8"/>
</dbReference>
<dbReference type="Proteomes" id="UP001149303">
    <property type="component" value="Unassembled WGS sequence"/>
</dbReference>
<dbReference type="InterPro" id="IPR042099">
    <property type="entry name" value="ANL_N_sf"/>
</dbReference>
<dbReference type="Gene3D" id="2.30.38.10">
    <property type="entry name" value="Luciferase, Domain 3"/>
    <property type="match status" value="4"/>
</dbReference>
<dbReference type="GO" id="GO:0043041">
    <property type="term" value="P:amino acid activation for nonribosomal peptide biosynthetic process"/>
    <property type="evidence" value="ECO:0007669"/>
    <property type="project" value="TreeGrafter"/>
</dbReference>
<comment type="caution">
    <text evidence="7">The sequence shown here is derived from an EMBL/GenBank/DDBJ whole genome shotgun (WGS) entry which is preliminary data.</text>
</comment>
<evidence type="ECO:0000259" key="6">
    <source>
        <dbReference type="PROSITE" id="PS50075"/>
    </source>
</evidence>
<dbReference type="SUPFAM" id="SSF52777">
    <property type="entry name" value="CoA-dependent acyltransferases"/>
    <property type="match status" value="16"/>
</dbReference>
<dbReference type="GO" id="GO:0003824">
    <property type="term" value="F:catalytic activity"/>
    <property type="evidence" value="ECO:0007669"/>
    <property type="project" value="InterPro"/>
</dbReference>
<dbReference type="FunFam" id="3.40.50.12780:FF:000012">
    <property type="entry name" value="Non-ribosomal peptide synthetase"/>
    <property type="match status" value="3"/>
</dbReference>
<evidence type="ECO:0000313" key="7">
    <source>
        <dbReference type="EMBL" id="MDE1207125.1"/>
    </source>
</evidence>
<organism evidence="7 8">
    <name type="scientific">Tenacibaculum larymnensis</name>
    <dbReference type="NCBI Taxonomy" id="2878201"/>
    <lineage>
        <taxon>Bacteria</taxon>
        <taxon>Pseudomonadati</taxon>
        <taxon>Bacteroidota</taxon>
        <taxon>Flavobacteriia</taxon>
        <taxon>Flavobacteriales</taxon>
        <taxon>Flavobacteriaceae</taxon>
        <taxon>Tenacibaculum</taxon>
    </lineage>
</organism>
<evidence type="ECO:0000256" key="4">
    <source>
        <dbReference type="ARBA" id="ARBA00022553"/>
    </source>
</evidence>
<dbReference type="EMBL" id="JAIWJY010000006">
    <property type="protein sequence ID" value="MDE1207125.1"/>
    <property type="molecule type" value="Genomic_DNA"/>
</dbReference>
<dbReference type="Pfam" id="PF00501">
    <property type="entry name" value="AMP-binding"/>
    <property type="match status" value="5"/>
</dbReference>
<dbReference type="InterPro" id="IPR045851">
    <property type="entry name" value="AMP-bd_C_sf"/>
</dbReference>
<dbReference type="Pfam" id="PF00550">
    <property type="entry name" value="PP-binding"/>
    <property type="match status" value="5"/>
</dbReference>
<dbReference type="InterPro" id="IPR010060">
    <property type="entry name" value="NRPS_synth"/>
</dbReference>
<feature type="domain" description="Carrier" evidence="6">
    <location>
        <begin position="4947"/>
        <end position="5021"/>
    </location>
</feature>
<evidence type="ECO:0000256" key="1">
    <source>
        <dbReference type="ARBA" id="ARBA00001957"/>
    </source>
</evidence>
<dbReference type="InterPro" id="IPR036736">
    <property type="entry name" value="ACP-like_sf"/>
</dbReference>
<dbReference type="InterPro" id="IPR023213">
    <property type="entry name" value="CAT-like_dom_sf"/>
</dbReference>
<accession>A0A9X4ER68</accession>
<dbReference type="InterPro" id="IPR006162">
    <property type="entry name" value="Ppantetheine_attach_site"/>
</dbReference>